<proteinExistence type="predicted"/>
<dbReference type="InterPro" id="IPR053191">
    <property type="entry name" value="DcsG_Biosynth_Enzyme"/>
</dbReference>
<dbReference type="EMBL" id="LT607752">
    <property type="protein sequence ID" value="SCG81219.1"/>
    <property type="molecule type" value="Genomic_DNA"/>
</dbReference>
<name>A0A109IMQ1_9ACTN</name>
<protein>
    <recommendedName>
        <fullName evidence="3">ATP-grasp domain-containing protein</fullName>
    </recommendedName>
</protein>
<accession>A0A109IMQ1</accession>
<evidence type="ECO:0000313" key="1">
    <source>
        <dbReference type="EMBL" id="SCG81219.1"/>
    </source>
</evidence>
<evidence type="ECO:0000313" key="2">
    <source>
        <dbReference type="Proteomes" id="UP000198226"/>
    </source>
</evidence>
<dbReference type="AlphaFoldDB" id="A0A109IMQ1"/>
<dbReference type="PANTHER" id="PTHR39217:SF1">
    <property type="entry name" value="GLUTATHIONE SYNTHETASE"/>
    <property type="match status" value="1"/>
</dbReference>
<keyword evidence="2" id="KW-1185">Reference proteome</keyword>
<dbReference type="Proteomes" id="UP000198226">
    <property type="component" value="Chromosome I"/>
</dbReference>
<dbReference type="SUPFAM" id="SSF56059">
    <property type="entry name" value="Glutathione synthetase ATP-binding domain-like"/>
    <property type="match status" value="1"/>
</dbReference>
<dbReference type="PANTHER" id="PTHR39217">
    <property type="match status" value="1"/>
</dbReference>
<evidence type="ECO:0008006" key="3">
    <source>
        <dbReference type="Google" id="ProtNLM"/>
    </source>
</evidence>
<gene>
    <name evidence="1" type="ORF">GA0070623_5593</name>
</gene>
<reference evidence="2" key="1">
    <citation type="submission" date="2016-06" db="EMBL/GenBank/DDBJ databases">
        <authorList>
            <person name="Varghese N."/>
            <person name="Submissions Spin"/>
        </authorList>
    </citation>
    <scope>NUCLEOTIDE SEQUENCE [LARGE SCALE GENOMIC DNA]</scope>
    <source>
        <strain evidence="2">DSM 44983</strain>
    </source>
</reference>
<sequence>MTDHHPTHQPTRGEPRVALVTCSRFADLYPDDRLVVAPLAARGVTVEAAVWDDPGVDWERYDLVVLRSPWDYVPRRDEFVSWARRVPTLVNPADVVEWNTDKRYLGALADAGAPTVPTSWIEPGTPWEPPATPGEYVVKPAVSVGSQDTGRYDLTDPGDRELAAGHVRRLSAAGRVAMVQPYLAAVDTVGETALLFFAGPDGLAFSHAIRKGAMLDGPDPGVEGLYKPERISPRTATDEQLAVAARVLAEVPGGSRRLLYARVDLIPGPDGTPVLIELELTEPSLFLGHADGAPERLADAVLTHLARR</sequence>
<dbReference type="OrthoDB" id="3373978at2"/>
<dbReference type="RefSeq" id="WP_067304354.1">
    <property type="nucleotide sequence ID" value="NZ_LRMV01000023.1"/>
</dbReference>
<organism evidence="1 2">
    <name type="scientific">Micromonospora rifamycinica</name>
    <dbReference type="NCBI Taxonomy" id="291594"/>
    <lineage>
        <taxon>Bacteria</taxon>
        <taxon>Bacillati</taxon>
        <taxon>Actinomycetota</taxon>
        <taxon>Actinomycetes</taxon>
        <taxon>Micromonosporales</taxon>
        <taxon>Micromonosporaceae</taxon>
        <taxon>Micromonospora</taxon>
    </lineage>
</organism>